<dbReference type="Proteomes" id="UP000306630">
    <property type="component" value="Unassembled WGS sequence"/>
</dbReference>
<dbReference type="Pfam" id="PF04073">
    <property type="entry name" value="tRNA_edit"/>
    <property type="match status" value="1"/>
</dbReference>
<feature type="domain" description="YbaK/aminoacyl-tRNA synthetase-associated" evidence="3">
    <location>
        <begin position="47"/>
        <end position="172"/>
    </location>
</feature>
<reference evidence="6" key="1">
    <citation type="submission" date="2016-04" db="EMBL/GenBank/DDBJ databases">
        <title>Complete Genome Sequences of Twelve Strains of a Stable Defined Moderately Diverse Mouse Microbiota 2 (sDMDMm2).</title>
        <authorList>
            <person name="Uchimura Y."/>
            <person name="Wyss M."/>
            <person name="Brugiroux S."/>
            <person name="Limenitakis J.P."/>
            <person name="Stecher B."/>
            <person name="McCoy K.D."/>
            <person name="Macpherson A.J."/>
        </authorList>
    </citation>
    <scope>NUCLEOTIDE SEQUENCE [LARGE SCALE GENOMIC DNA]</scope>
    <source>
        <strain evidence="6">YL27</strain>
    </source>
</reference>
<dbReference type="GO" id="GO:0002161">
    <property type="term" value="F:aminoacyl-tRNA deacylase activity"/>
    <property type="evidence" value="ECO:0007669"/>
    <property type="project" value="InterPro"/>
</dbReference>
<dbReference type="AlphaFoldDB" id="A0A1B1SDA0"/>
<name>A0A1B1SDA0_9BACT</name>
<organism evidence="4 6">
    <name type="scientific">Muribaculum intestinale</name>
    <dbReference type="NCBI Taxonomy" id="1796646"/>
    <lineage>
        <taxon>Bacteria</taxon>
        <taxon>Pseudomonadati</taxon>
        <taxon>Bacteroidota</taxon>
        <taxon>Bacteroidia</taxon>
        <taxon>Bacteroidales</taxon>
        <taxon>Muribaculaceae</taxon>
        <taxon>Muribaculum</taxon>
    </lineage>
</organism>
<dbReference type="EMBL" id="CP015402">
    <property type="protein sequence ID" value="ANU64824.1"/>
    <property type="molecule type" value="Genomic_DNA"/>
</dbReference>
<evidence type="ECO:0000313" key="7">
    <source>
        <dbReference type="Proteomes" id="UP000306630"/>
    </source>
</evidence>
<dbReference type="PANTHER" id="PTHR31423">
    <property type="entry name" value="YBAK DOMAIN-CONTAINING PROTEIN"/>
    <property type="match status" value="1"/>
</dbReference>
<evidence type="ECO:0000259" key="3">
    <source>
        <dbReference type="Pfam" id="PF04073"/>
    </source>
</evidence>
<dbReference type="InterPro" id="IPR040285">
    <property type="entry name" value="ProX/PRXD1"/>
</dbReference>
<comment type="similarity">
    <text evidence="1">Belongs to the PRORSD1 family.</text>
</comment>
<evidence type="ECO:0000313" key="5">
    <source>
        <dbReference type="EMBL" id="TGY75808.1"/>
    </source>
</evidence>
<dbReference type="RefSeq" id="WP_068962099.1">
    <property type="nucleotide sequence ID" value="NZ_CANBFH010000002.1"/>
</dbReference>
<dbReference type="InterPro" id="IPR036754">
    <property type="entry name" value="YbaK/aa-tRNA-synt-asso_dom_sf"/>
</dbReference>
<feature type="region of interest" description="Disordered" evidence="2">
    <location>
        <begin position="1"/>
        <end position="22"/>
    </location>
</feature>
<evidence type="ECO:0000313" key="4">
    <source>
        <dbReference type="EMBL" id="ANU64824.1"/>
    </source>
</evidence>
<dbReference type="KEGG" id="pary:A4V02_09310"/>
<dbReference type="Proteomes" id="UP000186351">
    <property type="component" value="Chromosome"/>
</dbReference>
<dbReference type="PANTHER" id="PTHR31423:SF3">
    <property type="entry name" value="PROLYL-TRNA SYNTHETASE ASSOCIATED DOMAIN-CONTAINING PROTEIN 1-RELATED"/>
    <property type="match status" value="1"/>
</dbReference>
<evidence type="ECO:0000313" key="6">
    <source>
        <dbReference type="Proteomes" id="UP000186351"/>
    </source>
</evidence>
<reference evidence="5 7" key="3">
    <citation type="submission" date="2019-04" db="EMBL/GenBank/DDBJ databases">
        <title>Microbes associate with the intestines of laboratory mice.</title>
        <authorList>
            <person name="Navarre W."/>
            <person name="Wong E."/>
            <person name="Huang K."/>
            <person name="Tropini C."/>
            <person name="Ng K."/>
            <person name="Yu B."/>
        </authorList>
    </citation>
    <scope>NUCLEOTIDE SEQUENCE [LARGE SCALE GENOMIC DNA]</scope>
    <source>
        <strain evidence="5 7">NM06_A21</strain>
    </source>
</reference>
<dbReference type="SUPFAM" id="SSF55826">
    <property type="entry name" value="YbaK/ProRS associated domain"/>
    <property type="match status" value="1"/>
</dbReference>
<dbReference type="CDD" id="cd04335">
    <property type="entry name" value="PrdX_deacylase"/>
    <property type="match status" value="1"/>
</dbReference>
<dbReference type="STRING" id="1796646.A4V02_09310"/>
<keyword evidence="5" id="KW-0436">Ligase</keyword>
<dbReference type="Gene3D" id="3.90.960.10">
    <property type="entry name" value="YbaK/aminoacyl-tRNA synthetase-associated domain"/>
    <property type="match status" value="1"/>
</dbReference>
<proteinExistence type="inferred from homology"/>
<keyword evidence="6" id="KW-1185">Reference proteome</keyword>
<accession>A0A1B1SDA0</accession>
<dbReference type="EMBL" id="SRYD01000008">
    <property type="protein sequence ID" value="TGY75808.1"/>
    <property type="molecule type" value="Genomic_DNA"/>
</dbReference>
<dbReference type="InterPro" id="IPR007214">
    <property type="entry name" value="YbaK/aa-tRNA-synth-assoc-dom"/>
</dbReference>
<reference evidence="4" key="2">
    <citation type="submission" date="2017-04" db="EMBL/GenBank/DDBJ databases">
        <title>Complete Genome Sequences of Twelve Strains of a Stable Defined Moderately Diverse Mouse Microbiota 2 (sDMDMm2).</title>
        <authorList>
            <person name="Uchimura Y."/>
            <person name="Wyss M."/>
            <person name="Brugiroux S."/>
            <person name="Limenitakis J.P."/>
            <person name="Stecher B."/>
            <person name="McCoy K.D."/>
            <person name="Macpherson A.J."/>
        </authorList>
    </citation>
    <scope>NUCLEOTIDE SEQUENCE</scope>
    <source>
        <strain evidence="4">YL27</strain>
    </source>
</reference>
<protein>
    <submittedName>
        <fullName evidence="5">Prolyl-tRNA synthetase associated domain-containing protein</fullName>
    </submittedName>
</protein>
<accession>A0A1Z2XHT9</accession>
<dbReference type="GO" id="GO:0004812">
    <property type="term" value="F:aminoacyl-tRNA ligase activity"/>
    <property type="evidence" value="ECO:0007669"/>
    <property type="project" value="UniProtKB-KW"/>
</dbReference>
<sequence length="191" mass="21180">MTDHSYQAPGITKYAGRPNDDTVRNESETAVYDYLDRLGIAYTTLCHPAAFTMEECEAVRKRLDAPVFKNLFLTNRQQTEYYLLMIPADKPFKTKYLSSQLGCARLSFASPEAMMEMLHIAPGAVSPMGLIHDTSSRVRLIIDSDLAAIDTYACHPCVNTASIALSLSDLLKKIIPATGHTYTWVTLPVEG</sequence>
<evidence type="ECO:0000256" key="1">
    <source>
        <dbReference type="ARBA" id="ARBA00010201"/>
    </source>
</evidence>
<evidence type="ECO:0000256" key="2">
    <source>
        <dbReference type="SAM" id="MobiDB-lite"/>
    </source>
</evidence>
<dbReference type="OrthoDB" id="9798587at2"/>
<gene>
    <name evidence="4" type="ORF">A4V02_09310</name>
    <name evidence="5" type="ORF">E5333_02945</name>
</gene>
<keyword evidence="5" id="KW-0030">Aminoacyl-tRNA synthetase</keyword>